<accession>X0Z4S4</accession>
<evidence type="ECO:0000313" key="2">
    <source>
        <dbReference type="EMBL" id="GAG53412.1"/>
    </source>
</evidence>
<feature type="non-terminal residue" evidence="2">
    <location>
        <position position="76"/>
    </location>
</feature>
<organism evidence="2">
    <name type="scientific">marine sediment metagenome</name>
    <dbReference type="NCBI Taxonomy" id="412755"/>
    <lineage>
        <taxon>unclassified sequences</taxon>
        <taxon>metagenomes</taxon>
        <taxon>ecological metagenomes</taxon>
    </lineage>
</organism>
<keyword evidence="1" id="KW-1133">Transmembrane helix</keyword>
<proteinExistence type="predicted"/>
<sequence length="76" mass="8865">MAPNSGQTPPLARYWRRSKLPVYSLALVLPMLLFYEIGIIFVNHMMQAKHGYRLSNTSDWLIRRFMSGILTTIGWH</sequence>
<reference evidence="2" key="1">
    <citation type="journal article" date="2014" name="Front. Microbiol.">
        <title>High frequency of phylogenetically diverse reductive dehalogenase-homologous genes in deep subseafloor sedimentary metagenomes.</title>
        <authorList>
            <person name="Kawai M."/>
            <person name="Futagami T."/>
            <person name="Toyoda A."/>
            <person name="Takaki Y."/>
            <person name="Nishi S."/>
            <person name="Hori S."/>
            <person name="Arai W."/>
            <person name="Tsubouchi T."/>
            <person name="Morono Y."/>
            <person name="Uchiyama I."/>
            <person name="Ito T."/>
            <person name="Fujiyama A."/>
            <person name="Inagaki F."/>
            <person name="Takami H."/>
        </authorList>
    </citation>
    <scope>NUCLEOTIDE SEQUENCE</scope>
    <source>
        <strain evidence="2">Expedition CK06-06</strain>
    </source>
</reference>
<evidence type="ECO:0000256" key="1">
    <source>
        <dbReference type="SAM" id="Phobius"/>
    </source>
</evidence>
<name>X0Z4S4_9ZZZZ</name>
<protein>
    <submittedName>
        <fullName evidence="2">Uncharacterized protein</fullName>
    </submittedName>
</protein>
<comment type="caution">
    <text evidence="2">The sequence shown here is derived from an EMBL/GenBank/DDBJ whole genome shotgun (WGS) entry which is preliminary data.</text>
</comment>
<keyword evidence="1" id="KW-0812">Transmembrane</keyword>
<dbReference type="AlphaFoldDB" id="X0Z4S4"/>
<feature type="transmembrane region" description="Helical" evidence="1">
    <location>
        <begin position="20"/>
        <end position="43"/>
    </location>
</feature>
<gene>
    <name evidence="2" type="ORF">S01H1_78017</name>
</gene>
<keyword evidence="1" id="KW-0472">Membrane</keyword>
<dbReference type="EMBL" id="BARS01052479">
    <property type="protein sequence ID" value="GAG53412.1"/>
    <property type="molecule type" value="Genomic_DNA"/>
</dbReference>